<dbReference type="EMBL" id="ANIK01000064">
    <property type="protein sequence ID" value="EMJ93651.1"/>
    <property type="molecule type" value="Genomic_DNA"/>
</dbReference>
<comment type="caution">
    <text evidence="1">The sequence shown here is derived from an EMBL/GenBank/DDBJ whole genome shotgun (WGS) entry which is preliminary data.</text>
</comment>
<sequence>MTCFGERSRSPTFLRDNFCLRRSDFSDKEKFLELLPANPTTYRAIHREQDIEFPKQGTN</sequence>
<name>M6CSZ5_9LEPT</name>
<protein>
    <submittedName>
        <fullName evidence="1">Uncharacterized protein</fullName>
    </submittedName>
</protein>
<proteinExistence type="predicted"/>
<organism evidence="1 2">
    <name type="scientific">Leptospira alstonii serovar Sichuan str. 79601</name>
    <dbReference type="NCBI Taxonomy" id="1218565"/>
    <lineage>
        <taxon>Bacteria</taxon>
        <taxon>Pseudomonadati</taxon>
        <taxon>Spirochaetota</taxon>
        <taxon>Spirochaetia</taxon>
        <taxon>Leptospirales</taxon>
        <taxon>Leptospiraceae</taxon>
        <taxon>Leptospira</taxon>
    </lineage>
</organism>
<dbReference type="Proteomes" id="UP000011988">
    <property type="component" value="Unassembled WGS sequence"/>
</dbReference>
<dbReference type="AlphaFoldDB" id="M6CSZ5"/>
<evidence type="ECO:0000313" key="1">
    <source>
        <dbReference type="EMBL" id="EMJ93651.1"/>
    </source>
</evidence>
<reference evidence="1 2" key="1">
    <citation type="submission" date="2013-01" db="EMBL/GenBank/DDBJ databases">
        <authorList>
            <person name="Harkins D.M."/>
            <person name="Durkin A.S."/>
            <person name="Brinkac L.M."/>
            <person name="Haft D.H."/>
            <person name="Selengut J.D."/>
            <person name="Sanka R."/>
            <person name="DePew J."/>
            <person name="Purushe J."/>
            <person name="Galloway R.L."/>
            <person name="Vinetz J.M."/>
            <person name="Sutton G.G."/>
            <person name="Nierman W.C."/>
            <person name="Fouts D.E."/>
        </authorList>
    </citation>
    <scope>NUCLEOTIDE SEQUENCE [LARGE SCALE GENOMIC DNA]</scope>
    <source>
        <strain evidence="1 2">79601</strain>
    </source>
</reference>
<gene>
    <name evidence="1" type="ORF">LEP1GSC194_1705</name>
</gene>
<evidence type="ECO:0000313" key="2">
    <source>
        <dbReference type="Proteomes" id="UP000011988"/>
    </source>
</evidence>
<accession>M6CSZ5</accession>